<evidence type="ECO:0000256" key="1">
    <source>
        <dbReference type="ARBA" id="ARBA00006525"/>
    </source>
</evidence>
<dbReference type="Gene3D" id="3.40.50.450">
    <property type="match status" value="1"/>
</dbReference>
<evidence type="ECO:0000313" key="4">
    <source>
        <dbReference type="EMBL" id="OGM81120.1"/>
    </source>
</evidence>
<proteinExistence type="inferred from homology"/>
<dbReference type="EMBL" id="MGIA01000017">
    <property type="protein sequence ID" value="OGM81120.1"/>
    <property type="molecule type" value="Genomic_DNA"/>
</dbReference>
<dbReference type="Pfam" id="PF02481">
    <property type="entry name" value="DNA_processg_A"/>
    <property type="match status" value="1"/>
</dbReference>
<protein>
    <submittedName>
        <fullName evidence="4">DNA protecting protein DprA</fullName>
    </submittedName>
</protein>
<evidence type="ECO:0000313" key="5">
    <source>
        <dbReference type="Proteomes" id="UP000178937"/>
    </source>
</evidence>
<dbReference type="PANTHER" id="PTHR43022:SF1">
    <property type="entry name" value="PROTEIN SMF"/>
    <property type="match status" value="1"/>
</dbReference>
<feature type="domain" description="Smf/DprA SLOG" evidence="2">
    <location>
        <begin position="77"/>
        <end position="287"/>
    </location>
</feature>
<gene>
    <name evidence="4" type="ORF">A2393_00325</name>
</gene>
<sequence length="361" mass="39185">MTESEYLTAISAFAYFGPMRARLLVSYFNSAAKVWKCTSKELLELGISEKKVKEFIDFRKSFNPELYFRKLSKLNIKVTTIFDDDFPDSLKEISGGPVVLYYKGTLKGLNASSVAIVGTRKMTFYGREVTEKFSQELSSFGVTIISGLARGVDTAAHKACLESGGVTVAVLGNGLDSVYPPENKKLADMIVEKGGALISEYPPGSPALPVNFAVRNRIVSGLASSVLVVEGAEKSGTLLTASHAADQGKTVFAIPGQITSPLSKAPLFLLKNGAKMATEVKDVLDELDIEVKVDRDKMETAMPSVPEEVKIIDILENEPLHLDELVRISGSKTSEVSARLTIMEMKGMVRNIGGGIYKKIK</sequence>
<evidence type="ECO:0000259" key="3">
    <source>
        <dbReference type="Pfam" id="PF17782"/>
    </source>
</evidence>
<dbReference type="SUPFAM" id="SSF102405">
    <property type="entry name" value="MCP/YpsA-like"/>
    <property type="match status" value="1"/>
</dbReference>
<dbReference type="STRING" id="1802540.A2393_00325"/>
<reference evidence="4 5" key="1">
    <citation type="journal article" date="2016" name="Nat. Commun.">
        <title>Thousands of microbial genomes shed light on interconnected biogeochemical processes in an aquifer system.</title>
        <authorList>
            <person name="Anantharaman K."/>
            <person name="Brown C.T."/>
            <person name="Hug L.A."/>
            <person name="Sharon I."/>
            <person name="Castelle C.J."/>
            <person name="Probst A.J."/>
            <person name="Thomas B.C."/>
            <person name="Singh A."/>
            <person name="Wilkins M.J."/>
            <person name="Karaoz U."/>
            <person name="Brodie E.L."/>
            <person name="Williams K.H."/>
            <person name="Hubbard S.S."/>
            <person name="Banfield J.F."/>
        </authorList>
    </citation>
    <scope>NUCLEOTIDE SEQUENCE [LARGE SCALE GENOMIC DNA]</scope>
</reference>
<feature type="domain" description="DprA winged helix" evidence="3">
    <location>
        <begin position="300"/>
        <end position="355"/>
    </location>
</feature>
<dbReference type="AlphaFoldDB" id="A0A1F8CXS5"/>
<organism evidence="4 5">
    <name type="scientific">Candidatus Woesebacteria bacterium RIFOXYB1_FULL_41_13</name>
    <dbReference type="NCBI Taxonomy" id="1802540"/>
    <lineage>
        <taxon>Bacteria</taxon>
        <taxon>Candidatus Woeseibacteriota</taxon>
    </lineage>
</organism>
<evidence type="ECO:0000259" key="2">
    <source>
        <dbReference type="Pfam" id="PF02481"/>
    </source>
</evidence>
<accession>A0A1F8CXS5</accession>
<dbReference type="PANTHER" id="PTHR43022">
    <property type="entry name" value="PROTEIN SMF"/>
    <property type="match status" value="1"/>
</dbReference>
<comment type="similarity">
    <text evidence="1">Belongs to the DprA/Smf family.</text>
</comment>
<dbReference type="Proteomes" id="UP000178937">
    <property type="component" value="Unassembled WGS sequence"/>
</dbReference>
<dbReference type="InterPro" id="IPR057666">
    <property type="entry name" value="DrpA_SLOG"/>
</dbReference>
<name>A0A1F8CXS5_9BACT</name>
<dbReference type="NCBIfam" id="TIGR00732">
    <property type="entry name" value="dprA"/>
    <property type="match status" value="1"/>
</dbReference>
<dbReference type="Pfam" id="PF17782">
    <property type="entry name" value="WHD_DprA"/>
    <property type="match status" value="1"/>
</dbReference>
<dbReference type="GO" id="GO:0009294">
    <property type="term" value="P:DNA-mediated transformation"/>
    <property type="evidence" value="ECO:0007669"/>
    <property type="project" value="InterPro"/>
</dbReference>
<dbReference type="InterPro" id="IPR003488">
    <property type="entry name" value="DprA"/>
</dbReference>
<comment type="caution">
    <text evidence="4">The sequence shown here is derived from an EMBL/GenBank/DDBJ whole genome shotgun (WGS) entry which is preliminary data.</text>
</comment>
<dbReference type="InterPro" id="IPR041614">
    <property type="entry name" value="DprA_WH"/>
</dbReference>